<sequence length="780" mass="86248">MSGVGKSCQRLFEKNASEKMCPRDCFEPPDGPCLDYKLVLPPEDTVDPDVEVIQVSLKPDGPVRKEIDIRAECSKSCGRNSDEGKDKEEYCTLCAAQERDIRPNLCSAQCRPLQTSLHLNEQKDTSDTTCGFWRFKGPTLQRFASENIYMVIYGIAGCFLSIAFSYFNGTLTTLEKRYRIPTKITGVITVGNDISTVFSSAFLAYYAGRGHRPRWIGFGLVILAVFCLLMLCPQLIYGPGEDALKLTREYGESIDHTLNGTKRDEALCQKDKPSCLEDEAPSDFMPIMIFFLAQFVCGVGCSLFYTLGLSYMDDNSKKSKSPAMISWSAFLRMLGPAIGYSLASVCLRLYIDPFKEPLISKEDPRWIGAWWLGWIVLTVILLISAFFVGLFPKEMPSARARRLKAATSTGTGTGTGTGTEGESPLAERSFKDMVQTLKRLAVNKVYIYKTIGSNLYFFGYIPYWIFTPKYIEIQFKQSAAMANMATGTVALGFSAAGVLLSGYVVSKFRPSARAMAAWNCVVDYLTVAGIICYMLIGCQPSDRMNSLATLSAGDSCSLSCHCDYVHFAPVCSPTNETFISACHAGCSEKLTDDQGRTTYSGCKCISSSLSPNLTLPDENQFASDGVCPVDCYDQFLIYLAVMCLLKFVGATGRSTDLLLVLRCVPAEDKTIALGIGSMLFSVLSFIPSPIVFGWILDSYCLVWGKTCSTKGNCWLYDTGSLRYTMNLVSATLILVGSFWHIAVWYYAKDIKIFDDEELTDKARKGELMELKSKPSKNGKN</sequence>
<dbReference type="InterPro" id="IPR036259">
    <property type="entry name" value="MFS_trans_sf"/>
</dbReference>
<dbReference type="EMBL" id="OUUW01000001">
    <property type="protein sequence ID" value="SPP75092.1"/>
    <property type="molecule type" value="Genomic_DNA"/>
</dbReference>
<feature type="transmembrane region" description="Helical" evidence="2">
    <location>
        <begin position="727"/>
        <end position="747"/>
    </location>
</feature>
<dbReference type="Pfam" id="PF03137">
    <property type="entry name" value="OATP"/>
    <property type="match status" value="1"/>
</dbReference>
<feature type="transmembrane region" description="Helical" evidence="2">
    <location>
        <begin position="371"/>
        <end position="392"/>
    </location>
</feature>
<reference evidence="4" key="1">
    <citation type="submission" date="2018-01" db="EMBL/GenBank/DDBJ databases">
        <authorList>
            <person name="Alioto T."/>
            <person name="Alioto T."/>
        </authorList>
    </citation>
    <scope>NUCLEOTIDE SEQUENCE [LARGE SCALE GENOMIC DNA]</scope>
</reference>
<dbReference type="Proteomes" id="UP000268350">
    <property type="component" value="Unassembled WGS sequence"/>
</dbReference>
<gene>
    <name evidence="3" type="ORF">DGUA_6G002825</name>
</gene>
<accession>A0A3B0J5V5</accession>
<keyword evidence="2" id="KW-0812">Transmembrane</keyword>
<dbReference type="SUPFAM" id="SSF103473">
    <property type="entry name" value="MFS general substrate transporter"/>
    <property type="match status" value="1"/>
</dbReference>
<feature type="transmembrane region" description="Helical" evidence="2">
    <location>
        <begin position="148"/>
        <end position="167"/>
    </location>
</feature>
<dbReference type="AlphaFoldDB" id="A0A3B0J5V5"/>
<feature type="transmembrane region" description="Helical" evidence="2">
    <location>
        <begin position="329"/>
        <end position="351"/>
    </location>
</feature>
<organism evidence="3 4">
    <name type="scientific">Drosophila guanche</name>
    <name type="common">Fruit fly</name>
    <dbReference type="NCBI Taxonomy" id="7266"/>
    <lineage>
        <taxon>Eukaryota</taxon>
        <taxon>Metazoa</taxon>
        <taxon>Ecdysozoa</taxon>
        <taxon>Arthropoda</taxon>
        <taxon>Hexapoda</taxon>
        <taxon>Insecta</taxon>
        <taxon>Pterygota</taxon>
        <taxon>Neoptera</taxon>
        <taxon>Endopterygota</taxon>
        <taxon>Diptera</taxon>
        <taxon>Brachycera</taxon>
        <taxon>Muscomorpha</taxon>
        <taxon>Ephydroidea</taxon>
        <taxon>Drosophilidae</taxon>
        <taxon>Drosophila</taxon>
        <taxon>Sophophora</taxon>
    </lineage>
</organism>
<feature type="transmembrane region" description="Helical" evidence="2">
    <location>
        <begin position="517"/>
        <end position="536"/>
    </location>
</feature>
<feature type="transmembrane region" description="Helical" evidence="2">
    <location>
        <begin position="485"/>
        <end position="505"/>
    </location>
</feature>
<keyword evidence="2" id="KW-0406">Ion transport</keyword>
<dbReference type="CDD" id="cd17336">
    <property type="entry name" value="MFS_SLCO_OATP"/>
    <property type="match status" value="1"/>
</dbReference>
<feature type="transmembrane region" description="Helical" evidence="2">
    <location>
        <begin position="287"/>
        <end position="308"/>
    </location>
</feature>
<dbReference type="GO" id="GO:0015347">
    <property type="term" value="F:sodium-independent organic anion transmembrane transporter activity"/>
    <property type="evidence" value="ECO:0007669"/>
    <property type="project" value="TreeGrafter"/>
</dbReference>
<evidence type="ECO:0000313" key="3">
    <source>
        <dbReference type="EMBL" id="SPP75092.1"/>
    </source>
</evidence>
<comment type="similarity">
    <text evidence="2">Belongs to the organo anion transporter (TC 2.A.60) family.</text>
</comment>
<dbReference type="Gene3D" id="1.20.1250.20">
    <property type="entry name" value="MFS general substrate transporter like domains"/>
    <property type="match status" value="1"/>
</dbReference>
<dbReference type="OrthoDB" id="5062115at2759"/>
<evidence type="ECO:0000256" key="2">
    <source>
        <dbReference type="RuleBase" id="RU362056"/>
    </source>
</evidence>
<dbReference type="PANTHER" id="PTHR11388:SF76">
    <property type="entry name" value="SOLUTE CARRIER ORGANIC ANION TRANSPORTER FAMILY MEMBER"/>
    <property type="match status" value="1"/>
</dbReference>
<dbReference type="NCBIfam" id="TIGR00805">
    <property type="entry name" value="oat"/>
    <property type="match status" value="1"/>
</dbReference>
<keyword evidence="2" id="KW-0472">Membrane</keyword>
<dbReference type="InterPro" id="IPR004156">
    <property type="entry name" value="OATP"/>
</dbReference>
<dbReference type="GO" id="GO:0006811">
    <property type="term" value="P:monoatomic ion transport"/>
    <property type="evidence" value="ECO:0007669"/>
    <property type="project" value="UniProtKB-KW"/>
</dbReference>
<evidence type="ECO:0000256" key="1">
    <source>
        <dbReference type="ARBA" id="ARBA00023157"/>
    </source>
</evidence>
<proteinExistence type="inferred from homology"/>
<evidence type="ECO:0000313" key="4">
    <source>
        <dbReference type="Proteomes" id="UP000268350"/>
    </source>
</evidence>
<feature type="transmembrane region" description="Helical" evidence="2">
    <location>
        <begin position="635"/>
        <end position="659"/>
    </location>
</feature>
<keyword evidence="4" id="KW-1185">Reference proteome</keyword>
<comment type="subcellular location">
    <subcellularLocation>
        <location evidence="2">Cell membrane</location>
        <topology evidence="2">Multi-pass membrane protein</topology>
    </subcellularLocation>
</comment>
<keyword evidence="1" id="KW-1015">Disulfide bond</keyword>
<protein>
    <recommendedName>
        <fullName evidence="2">Solute carrier organic anion transporter family member</fullName>
    </recommendedName>
</protein>
<dbReference type="GO" id="GO:0043252">
    <property type="term" value="P:sodium-independent organic anion transport"/>
    <property type="evidence" value="ECO:0007669"/>
    <property type="project" value="TreeGrafter"/>
</dbReference>
<keyword evidence="2" id="KW-0813">Transport</keyword>
<keyword evidence="2" id="KW-1133">Transmembrane helix</keyword>
<feature type="transmembrane region" description="Helical" evidence="2">
    <location>
        <begin position="446"/>
        <end position="465"/>
    </location>
</feature>
<feature type="transmembrane region" description="Helical" evidence="2">
    <location>
        <begin position="671"/>
        <end position="696"/>
    </location>
</feature>
<dbReference type="PANTHER" id="PTHR11388">
    <property type="entry name" value="ORGANIC ANION TRANSPORTER"/>
    <property type="match status" value="1"/>
</dbReference>
<feature type="transmembrane region" description="Helical" evidence="2">
    <location>
        <begin position="215"/>
        <end position="237"/>
    </location>
</feature>
<name>A0A3B0J5V5_DROGU</name>
<dbReference type="OMA" id="RTRIIAW"/>
<dbReference type="GO" id="GO:0016323">
    <property type="term" value="C:basolateral plasma membrane"/>
    <property type="evidence" value="ECO:0007669"/>
    <property type="project" value="TreeGrafter"/>
</dbReference>
<feature type="transmembrane region" description="Helical" evidence="2">
    <location>
        <begin position="187"/>
        <end position="208"/>
    </location>
</feature>